<sequence>MKEHIAPGVINPFSGGEWFDPLAEVVRLRIRTFTASMVEEELITAREGRERYQRKGSSKGKRNGHRDRPLIGRFGPVTVSLPWARIVDENGHELEWKSEMVPAYKRVIKRAETKNWGGK</sequence>
<evidence type="ECO:0000256" key="3">
    <source>
        <dbReference type="ARBA" id="ARBA00022578"/>
    </source>
</evidence>
<organism evidence="7">
    <name type="scientific">Magnetococcus massalia (strain MO-1)</name>
    <dbReference type="NCBI Taxonomy" id="451514"/>
    <lineage>
        <taxon>Bacteria</taxon>
        <taxon>Pseudomonadati</taxon>
        <taxon>Pseudomonadota</taxon>
        <taxon>Magnetococcia</taxon>
        <taxon>Magnetococcales</taxon>
        <taxon>Magnetococcaceae</taxon>
        <taxon>Magnetococcus</taxon>
    </lineage>
</organism>
<dbReference type="EMBL" id="LO017727">
    <property type="protein sequence ID" value="CRH06521.1"/>
    <property type="molecule type" value="Genomic_DNA"/>
</dbReference>
<feature type="compositionally biased region" description="Basic residues" evidence="6">
    <location>
        <begin position="54"/>
        <end position="65"/>
    </location>
</feature>
<keyword evidence="5" id="KW-0233">DNA recombination</keyword>
<name>A0A1S7LKZ1_MAGMO</name>
<accession>A0A1S7LKZ1</accession>
<comment type="similarity">
    <text evidence="2">Belongs to the transposase mutator family.</text>
</comment>
<evidence type="ECO:0000256" key="5">
    <source>
        <dbReference type="ARBA" id="ARBA00023172"/>
    </source>
</evidence>
<dbReference type="AlphaFoldDB" id="A0A1S7LKZ1"/>
<protein>
    <submittedName>
        <fullName evidence="7">Transposase</fullName>
    </submittedName>
</protein>
<keyword evidence="3" id="KW-0815">Transposition</keyword>
<evidence type="ECO:0000313" key="7">
    <source>
        <dbReference type="EMBL" id="CRH06521.1"/>
    </source>
</evidence>
<keyword evidence="4" id="KW-0238">DNA-binding</keyword>
<evidence type="ECO:0000256" key="4">
    <source>
        <dbReference type="ARBA" id="ARBA00023125"/>
    </source>
</evidence>
<dbReference type="Pfam" id="PF00872">
    <property type="entry name" value="Transposase_mut"/>
    <property type="match status" value="1"/>
</dbReference>
<dbReference type="GO" id="GO:0004803">
    <property type="term" value="F:transposase activity"/>
    <property type="evidence" value="ECO:0007669"/>
    <property type="project" value="InterPro"/>
</dbReference>
<gene>
    <name evidence="7" type="ORF">MAGMO_2361</name>
</gene>
<comment type="function">
    <text evidence="1">Required for the transposition of the insertion element.</text>
</comment>
<dbReference type="GO" id="GO:0003677">
    <property type="term" value="F:DNA binding"/>
    <property type="evidence" value="ECO:0007669"/>
    <property type="project" value="UniProtKB-KW"/>
</dbReference>
<dbReference type="InterPro" id="IPR001207">
    <property type="entry name" value="Transposase_mutator"/>
</dbReference>
<evidence type="ECO:0000256" key="2">
    <source>
        <dbReference type="ARBA" id="ARBA00010961"/>
    </source>
</evidence>
<dbReference type="GO" id="GO:0006313">
    <property type="term" value="P:DNA transposition"/>
    <property type="evidence" value="ECO:0007669"/>
    <property type="project" value="InterPro"/>
</dbReference>
<reference evidence="7" key="1">
    <citation type="submission" date="2015-04" db="EMBL/GenBank/DDBJ databases">
        <authorList>
            <person name="Syromyatnikov M.Y."/>
            <person name="Popov V.N."/>
        </authorList>
    </citation>
    <scope>NUCLEOTIDE SEQUENCE</scope>
    <source>
        <strain evidence="7">MO-1</strain>
    </source>
</reference>
<proteinExistence type="inferred from homology"/>
<evidence type="ECO:0000256" key="6">
    <source>
        <dbReference type="SAM" id="MobiDB-lite"/>
    </source>
</evidence>
<evidence type="ECO:0000256" key="1">
    <source>
        <dbReference type="ARBA" id="ARBA00002190"/>
    </source>
</evidence>
<feature type="region of interest" description="Disordered" evidence="6">
    <location>
        <begin position="47"/>
        <end position="71"/>
    </location>
</feature>